<proteinExistence type="predicted"/>
<dbReference type="GO" id="GO:0033969">
    <property type="term" value="F:gamma-glutamyl-gamma-aminobutyrate hydrolase activity"/>
    <property type="evidence" value="ECO:0007669"/>
    <property type="project" value="TreeGrafter"/>
</dbReference>
<dbReference type="Gene3D" id="3.40.50.880">
    <property type="match status" value="1"/>
</dbReference>
<dbReference type="InterPro" id="IPR044668">
    <property type="entry name" value="PuuD-like"/>
</dbReference>
<comment type="caution">
    <text evidence="1">The sequence shown here is derived from an EMBL/GenBank/DDBJ whole genome shotgun (WGS) entry which is preliminary data.</text>
</comment>
<dbReference type="EC" id="2.4.2.-" evidence="1"/>
<dbReference type="PROSITE" id="PS51273">
    <property type="entry name" value="GATASE_TYPE_1"/>
    <property type="match status" value="1"/>
</dbReference>
<dbReference type="Pfam" id="PF07722">
    <property type="entry name" value="Peptidase_C26"/>
    <property type="match status" value="1"/>
</dbReference>
<evidence type="ECO:0000313" key="2">
    <source>
        <dbReference type="Proteomes" id="UP000191154"/>
    </source>
</evidence>
<name>A0A1S8MQ93_CLOSA</name>
<protein>
    <submittedName>
        <fullName evidence="1">Putative glutamine amidotransferasec</fullName>
        <ecNumber evidence="1">2.4.2.-</ecNumber>
    </submittedName>
</protein>
<organism evidence="1 2">
    <name type="scientific">Clostridium saccharobutylicum</name>
    <dbReference type="NCBI Taxonomy" id="169679"/>
    <lineage>
        <taxon>Bacteria</taxon>
        <taxon>Bacillati</taxon>
        <taxon>Bacillota</taxon>
        <taxon>Clostridia</taxon>
        <taxon>Eubacteriales</taxon>
        <taxon>Clostridiaceae</taxon>
        <taxon>Clostridium</taxon>
    </lineage>
</organism>
<dbReference type="RefSeq" id="WP_077867239.1">
    <property type="nucleotide sequence ID" value="NZ_LZYZ01000010.1"/>
</dbReference>
<dbReference type="FunFam" id="3.40.50.880:FF:000030">
    <property type="entry name" value="Gamma-glutamyl-gamma-aminobutyrate hydrolase PuuD"/>
    <property type="match status" value="1"/>
</dbReference>
<dbReference type="InterPro" id="IPR029062">
    <property type="entry name" value="Class_I_gatase-like"/>
</dbReference>
<gene>
    <name evidence="1" type="ORF">CLOSAC_42600</name>
</gene>
<sequence>MKKIIGISGSILIDEGGMVPGYKRAYVNNDYIKAVILAGGIPFIIPVNTEPEIIKAQLENVDGLILSGGHDVNPLLFNEEPHKLLGNTMNERDTFDSMLIKYAFEMEKPILGICRGCQILNVVCGGTLYQDCSLAKDSYIKHCQGHTPAQPSHTIKIEKNSELYTILGEKALVNSFHHMSIKDVADGFKVVAIANDEIIEAIEKVDGSFALGTQWHPEMMASSDENMLKIFKLFISKCKNSRL</sequence>
<dbReference type="Proteomes" id="UP000191154">
    <property type="component" value="Unassembled WGS sequence"/>
</dbReference>
<dbReference type="PANTHER" id="PTHR43235:SF1">
    <property type="entry name" value="GLUTAMINE AMIDOTRANSFERASE PB2B2.05-RELATED"/>
    <property type="match status" value="1"/>
</dbReference>
<dbReference type="AlphaFoldDB" id="A0A1S8MQ93"/>
<keyword evidence="1" id="KW-0315">Glutamine amidotransferase</keyword>
<keyword evidence="1" id="KW-0808">Transferase</keyword>
<keyword evidence="1" id="KW-0328">Glycosyltransferase</keyword>
<dbReference type="STRING" id="169679.CSACC_08440"/>
<dbReference type="SUPFAM" id="SSF52317">
    <property type="entry name" value="Class I glutamine amidotransferase-like"/>
    <property type="match status" value="1"/>
</dbReference>
<dbReference type="CDD" id="cd01745">
    <property type="entry name" value="GATase1_2"/>
    <property type="match status" value="1"/>
</dbReference>
<dbReference type="PANTHER" id="PTHR43235">
    <property type="entry name" value="GLUTAMINE AMIDOTRANSFERASE PB2B2.05-RELATED"/>
    <property type="match status" value="1"/>
</dbReference>
<accession>A0A1S8MQ93</accession>
<dbReference type="GO" id="GO:0005829">
    <property type="term" value="C:cytosol"/>
    <property type="evidence" value="ECO:0007669"/>
    <property type="project" value="TreeGrafter"/>
</dbReference>
<dbReference type="GO" id="GO:0006598">
    <property type="term" value="P:polyamine catabolic process"/>
    <property type="evidence" value="ECO:0007669"/>
    <property type="project" value="TreeGrafter"/>
</dbReference>
<evidence type="ECO:0000313" key="1">
    <source>
        <dbReference type="EMBL" id="OOM06341.1"/>
    </source>
</evidence>
<dbReference type="GO" id="GO:0016757">
    <property type="term" value="F:glycosyltransferase activity"/>
    <property type="evidence" value="ECO:0007669"/>
    <property type="project" value="UniProtKB-KW"/>
</dbReference>
<dbReference type="EMBL" id="LZYZ01000010">
    <property type="protein sequence ID" value="OOM06341.1"/>
    <property type="molecule type" value="Genomic_DNA"/>
</dbReference>
<dbReference type="InterPro" id="IPR011697">
    <property type="entry name" value="Peptidase_C26"/>
</dbReference>
<reference evidence="1 2" key="1">
    <citation type="submission" date="2016-05" db="EMBL/GenBank/DDBJ databases">
        <title>Microbial solvent formation.</title>
        <authorList>
            <person name="Poehlein A."/>
            <person name="Montoya Solano J.D."/>
            <person name="Flitsch S."/>
            <person name="Krabben P."/>
            <person name="Duerre P."/>
            <person name="Daniel R."/>
        </authorList>
    </citation>
    <scope>NUCLEOTIDE SEQUENCE [LARGE SCALE GENOMIC DNA]</scope>
    <source>
        <strain evidence="1 2">L1-8</strain>
    </source>
</reference>